<name>A0ABX9C043_9BURK</name>
<dbReference type="PANTHER" id="PTHR30244">
    <property type="entry name" value="TRANSAMINASE"/>
    <property type="match status" value="1"/>
</dbReference>
<dbReference type="InterPro" id="IPR015422">
    <property type="entry name" value="PyrdxlP-dep_Trfase_small"/>
</dbReference>
<dbReference type="Pfam" id="PF01041">
    <property type="entry name" value="DegT_DnrJ_EryC1"/>
    <property type="match status" value="1"/>
</dbReference>
<keyword evidence="2" id="KW-0663">Pyridoxal phosphate</keyword>
<dbReference type="Gene3D" id="3.40.640.10">
    <property type="entry name" value="Type I PLP-dependent aspartate aminotransferase-like (Major domain)"/>
    <property type="match status" value="1"/>
</dbReference>
<dbReference type="Proteomes" id="UP000248631">
    <property type="component" value="Unassembled WGS sequence"/>
</dbReference>
<dbReference type="Gene3D" id="3.90.1150.10">
    <property type="entry name" value="Aspartate Aminotransferase, domain 1"/>
    <property type="match status" value="1"/>
</dbReference>
<organism evidence="3 4">
    <name type="scientific">Herbaspirillum rubrisubalbicans</name>
    <dbReference type="NCBI Taxonomy" id="80842"/>
    <lineage>
        <taxon>Bacteria</taxon>
        <taxon>Pseudomonadati</taxon>
        <taxon>Pseudomonadota</taxon>
        <taxon>Betaproteobacteria</taxon>
        <taxon>Burkholderiales</taxon>
        <taxon>Oxalobacteraceae</taxon>
        <taxon>Herbaspirillum</taxon>
    </lineage>
</organism>
<dbReference type="InterPro" id="IPR015421">
    <property type="entry name" value="PyrdxlP-dep_Trfase_major"/>
</dbReference>
<evidence type="ECO:0000313" key="4">
    <source>
        <dbReference type="Proteomes" id="UP000248631"/>
    </source>
</evidence>
<evidence type="ECO:0000256" key="2">
    <source>
        <dbReference type="RuleBase" id="RU004508"/>
    </source>
</evidence>
<protein>
    <submittedName>
        <fullName evidence="3">Glutamine--scyllo-inositol aminotransferase</fullName>
    </submittedName>
</protein>
<dbReference type="GO" id="GO:0008483">
    <property type="term" value="F:transaminase activity"/>
    <property type="evidence" value="ECO:0007669"/>
    <property type="project" value="UniProtKB-KW"/>
</dbReference>
<dbReference type="PIRSF" id="PIRSF000390">
    <property type="entry name" value="PLP_StrS"/>
    <property type="match status" value="1"/>
</dbReference>
<keyword evidence="4" id="KW-1185">Reference proteome</keyword>
<dbReference type="PANTHER" id="PTHR30244:SF34">
    <property type="entry name" value="DTDP-4-AMINO-4,6-DIDEOXYGALACTOSE TRANSAMINASE"/>
    <property type="match status" value="1"/>
</dbReference>
<evidence type="ECO:0000256" key="1">
    <source>
        <dbReference type="ARBA" id="ARBA00037999"/>
    </source>
</evidence>
<dbReference type="CDD" id="cd00616">
    <property type="entry name" value="AHBA_syn"/>
    <property type="match status" value="1"/>
</dbReference>
<keyword evidence="3" id="KW-0032">Aminotransferase</keyword>
<dbReference type="EMBL" id="JUGD01000018">
    <property type="protein sequence ID" value="RAM63600.1"/>
    <property type="molecule type" value="Genomic_DNA"/>
</dbReference>
<gene>
    <name evidence="3" type="ORF">RB24_16115</name>
</gene>
<dbReference type="InterPro" id="IPR015424">
    <property type="entry name" value="PyrdxlP-dep_Trfase"/>
</dbReference>
<evidence type="ECO:0000313" key="3">
    <source>
        <dbReference type="EMBL" id="RAM63600.1"/>
    </source>
</evidence>
<dbReference type="InterPro" id="IPR000653">
    <property type="entry name" value="DegT/StrS_aminotransferase"/>
</dbReference>
<sequence length="370" mass="40737">MKPRILYTKPSITELELSYCSDAASNGWGSNCYDYIHRFEAGFAGHLNTRYAIATSSCTGALHMGMAALGVGPGDEVILADTNWIASAAPILHLGATPVFVDILPDSWCIDPAAVEQAITPRTKAILAVHLYGNLCDMDRLLDIGRRHAIPVIEDAAEAVGSMFRGKRAGSMGIFGSFSFHGTKTLTTGEGGMFVTSDTALYERVLTLSNHGRSRSQTKQFWPDEVGFKYKMSNLQAAIGCAQLERIESLIARKREILALYKTILEEHDGVMMNPEPAHVINGAWMPTVVFAPHLGVTREKLQAAFADENIDARVFFYPLSGLSMFEARSGNVHAWEIPSRAINLPSFHDMTQDEQQRVCQVIRSILDRK</sequence>
<reference evidence="3 4" key="1">
    <citation type="submission" date="2014-12" db="EMBL/GenBank/DDBJ databases">
        <title>Complete genome sequence of Herbaspirillum rubrisubalbicans Os38.</title>
        <authorList>
            <person name="Chen M."/>
            <person name="An Q."/>
        </authorList>
    </citation>
    <scope>NUCLEOTIDE SEQUENCE [LARGE SCALE GENOMIC DNA]</scope>
    <source>
        <strain evidence="3 4">Os38</strain>
    </source>
</reference>
<dbReference type="SUPFAM" id="SSF53383">
    <property type="entry name" value="PLP-dependent transferases"/>
    <property type="match status" value="1"/>
</dbReference>
<proteinExistence type="inferred from homology"/>
<comment type="caution">
    <text evidence="3">The sequence shown here is derived from an EMBL/GenBank/DDBJ whole genome shotgun (WGS) entry which is preliminary data.</text>
</comment>
<comment type="similarity">
    <text evidence="1 2">Belongs to the DegT/DnrJ/EryC1 family.</text>
</comment>
<dbReference type="RefSeq" id="WP_112069019.1">
    <property type="nucleotide sequence ID" value="NZ_JUGD01000018.1"/>
</dbReference>
<keyword evidence="3" id="KW-0808">Transferase</keyword>
<accession>A0ABX9C043</accession>